<dbReference type="SUPFAM" id="SSF53474">
    <property type="entry name" value="alpha/beta-Hydrolases"/>
    <property type="match status" value="1"/>
</dbReference>
<protein>
    <submittedName>
        <fullName evidence="2">Uncharacterized protein</fullName>
    </submittedName>
</protein>
<comment type="caution">
    <text evidence="2">The sequence shown here is derived from an EMBL/GenBank/DDBJ whole genome shotgun (WGS) entry which is preliminary data.</text>
</comment>
<reference evidence="2 3" key="1">
    <citation type="submission" date="2019-07" db="EMBL/GenBank/DDBJ databases">
        <title>Genomic Encyclopedia of Archaeal and Bacterial Type Strains, Phase II (KMG-II): from individual species to whole genera.</title>
        <authorList>
            <person name="Goeker M."/>
        </authorList>
    </citation>
    <scope>NUCLEOTIDE SEQUENCE [LARGE SCALE GENOMIC DNA]</scope>
    <source>
        <strain evidence="2 3">ATCC BAA-252</strain>
    </source>
</reference>
<dbReference type="AlphaFoldDB" id="A0A562T9F3"/>
<keyword evidence="1" id="KW-0812">Transmembrane</keyword>
<evidence type="ECO:0000313" key="2">
    <source>
        <dbReference type="EMBL" id="TWI90249.1"/>
    </source>
</evidence>
<gene>
    <name evidence="2" type="ORF">JM93_01228</name>
</gene>
<keyword evidence="1" id="KW-1133">Transmembrane helix</keyword>
<keyword evidence="1" id="KW-0472">Membrane</keyword>
<name>A0A562T9F3_9HYPH</name>
<evidence type="ECO:0000256" key="1">
    <source>
        <dbReference type="SAM" id="Phobius"/>
    </source>
</evidence>
<sequence length="403" mass="46004">MKRLVIYCPGYDIRPVKQTFGLINREFSAFLKLRRITGALSDLEDRPACQLASAKWEVQVEWPSGPVTARFLQLGWRDVIKPDFQRSWPRMAVDAIRSFWLYARADGYRAVLKSNWAHGLFCLYPAVGLVLWILVAFVPPLLFAIPAFRLANSLLPDETSGLFAGAIVVGASCLWIAAFQRFMSWLEPRIYLRYLINSWHFMARLAHQKHGPMQSKIEEFAEKIVALEAQADADEEIVFVSHSCGTFVAIYILAAILQRRPGFGQRRGGFAFVTLGPAFDCLGGFGNQGSFSEAMSAVARSDVDWTDIYSPHDPICGGRTPPVARYATMLSNTETRPEPRRYSARIPDRMPKELLNHLRYRFFKLHFCYFFASIRPDLFDFYELTFGPKKARDMLEAWSRVKS</sequence>
<dbReference type="Proteomes" id="UP000320593">
    <property type="component" value="Unassembled WGS sequence"/>
</dbReference>
<dbReference type="RefSeq" id="WP_145341273.1">
    <property type="nucleotide sequence ID" value="NZ_SMLY01000086.1"/>
</dbReference>
<dbReference type="InterPro" id="IPR029058">
    <property type="entry name" value="AB_hydrolase_fold"/>
</dbReference>
<feature type="transmembrane region" description="Helical" evidence="1">
    <location>
        <begin position="160"/>
        <end position="178"/>
    </location>
</feature>
<feature type="transmembrane region" description="Helical" evidence="1">
    <location>
        <begin position="121"/>
        <end position="148"/>
    </location>
</feature>
<evidence type="ECO:0000313" key="3">
    <source>
        <dbReference type="Proteomes" id="UP000320593"/>
    </source>
</evidence>
<organism evidence="2 3">
    <name type="scientific">Roseibium hamelinense</name>
    <dbReference type="NCBI Taxonomy" id="150831"/>
    <lineage>
        <taxon>Bacteria</taxon>
        <taxon>Pseudomonadati</taxon>
        <taxon>Pseudomonadota</taxon>
        <taxon>Alphaproteobacteria</taxon>
        <taxon>Hyphomicrobiales</taxon>
        <taxon>Stappiaceae</taxon>
        <taxon>Roseibium</taxon>
    </lineage>
</organism>
<proteinExistence type="predicted"/>
<feature type="transmembrane region" description="Helical" evidence="1">
    <location>
        <begin position="237"/>
        <end position="257"/>
    </location>
</feature>
<dbReference type="EMBL" id="VLLF01000002">
    <property type="protein sequence ID" value="TWI90249.1"/>
    <property type="molecule type" value="Genomic_DNA"/>
</dbReference>
<keyword evidence="3" id="KW-1185">Reference proteome</keyword>
<dbReference type="OrthoDB" id="7257484at2"/>
<accession>A0A562T9F3</accession>